<keyword evidence="2" id="KW-1185">Reference proteome</keyword>
<proteinExistence type="predicted"/>
<sequence length="212" mass="24294">MINQRTGLNTCKLSQSSVDLDLLKALLQNEDETYPWNPADQESDAYFLELEQQFEWDDLLSEDINGRSHDFYHNLDAIWSQFSPSKTDHDEQPSKSIQVSLHEAFAAVVPLNWLDTIAQRAAEIVNSERTASERLVECVQCLLPDWEADDLLVLARPYAYSMRSNEQQSLAGIINHIQNREWTGLSEIEQAKVSLAIAHYTFKELSSSEQEF</sequence>
<reference evidence="1 2" key="1">
    <citation type="submission" date="2024-04" db="EMBL/GenBank/DDBJ databases">
        <title>Okeanomitos corallinicola gen. &amp; sp. nov. (Nostocales, Cyanobacteria), a new toxic marine heterocyst-forming cyanobacterium from a coral reef.</title>
        <authorList>
            <person name="Li H."/>
            <person name="Li R."/>
            <person name="Kang J."/>
            <person name="Hii K.S."/>
            <person name="Mohamed H.F."/>
            <person name="Xu X."/>
            <person name="Luo Z."/>
        </authorList>
    </citation>
    <scope>NUCLEOTIDE SEQUENCE [LARGE SCALE GENOMIC DNA]</scope>
    <source>
        <strain evidence="1 2">TIOX110</strain>
    </source>
</reference>
<accession>A0ABZ2UMK5</accession>
<organism evidence="1 2">
    <name type="scientific">Okeanomitos corallinicola TIOX110</name>
    <dbReference type="NCBI Taxonomy" id="3133117"/>
    <lineage>
        <taxon>Bacteria</taxon>
        <taxon>Bacillati</taxon>
        <taxon>Cyanobacteriota</taxon>
        <taxon>Cyanophyceae</taxon>
        <taxon>Nostocales</taxon>
        <taxon>Aphanizomenonaceae</taxon>
        <taxon>Okeanomitos</taxon>
    </lineage>
</organism>
<evidence type="ECO:0000313" key="1">
    <source>
        <dbReference type="EMBL" id="WZB86367.1"/>
    </source>
</evidence>
<dbReference type="EMBL" id="CP150886">
    <property type="protein sequence ID" value="WZB86367.1"/>
    <property type="molecule type" value="Genomic_DNA"/>
</dbReference>
<dbReference type="Proteomes" id="UP001483337">
    <property type="component" value="Chromosome"/>
</dbReference>
<protein>
    <submittedName>
        <fullName evidence="1">Uncharacterized protein</fullName>
    </submittedName>
</protein>
<name>A0ABZ2UMK5_9CYAN</name>
<dbReference type="RefSeq" id="WP_353929281.1">
    <property type="nucleotide sequence ID" value="NZ_CP150886.1"/>
</dbReference>
<evidence type="ECO:0000313" key="2">
    <source>
        <dbReference type="Proteomes" id="UP001483337"/>
    </source>
</evidence>
<gene>
    <name evidence="1" type="ORF">WJM97_13235</name>
</gene>